<keyword evidence="1" id="KW-0472">Membrane</keyword>
<keyword evidence="1" id="KW-1133">Transmembrane helix</keyword>
<dbReference type="EMBL" id="CP011036">
    <property type="protein sequence ID" value="ASM54097.1"/>
    <property type="molecule type" value="Genomic_DNA"/>
</dbReference>
<reference evidence="2 3" key="1">
    <citation type="submission" date="2015-03" db="EMBL/GenBank/DDBJ databases">
        <authorList>
            <person name="Xie B.-B."/>
            <person name="Rong J.-C."/>
            <person name="Qin Q.-L."/>
            <person name="Zhang Y.-Z."/>
        </authorList>
    </citation>
    <scope>NUCLEOTIDE SEQUENCE [LARGE SCALE GENOMIC DNA]</scope>
    <source>
        <strain evidence="2 3">KMM 661</strain>
    </source>
</reference>
<evidence type="ECO:0000313" key="2">
    <source>
        <dbReference type="EMBL" id="ASM54097.1"/>
    </source>
</evidence>
<sequence>MEDKSKHSLVKERIELATAVIGFLNEFYDFMLIVIDLFNMAFNYSYLLKK</sequence>
<feature type="transmembrane region" description="Helical" evidence="1">
    <location>
        <begin position="30"/>
        <end position="48"/>
    </location>
</feature>
<keyword evidence="3" id="KW-1185">Reference proteome</keyword>
<dbReference type="AlphaFoldDB" id="A0AAC9UJU5"/>
<gene>
    <name evidence="2" type="ORF">PNIG_a2035</name>
</gene>
<proteinExistence type="predicted"/>
<evidence type="ECO:0000256" key="1">
    <source>
        <dbReference type="SAM" id="Phobius"/>
    </source>
</evidence>
<accession>A0AAC9UJU5</accession>
<keyword evidence="1" id="KW-0812">Transmembrane</keyword>
<dbReference type="KEGG" id="png:PNIG_a2035"/>
<dbReference type="RefSeq" id="WP_167376934.1">
    <property type="nucleotide sequence ID" value="NZ_BJXZ01000023.1"/>
</dbReference>
<organism evidence="2 3">
    <name type="scientific">Pseudoalteromonas nigrifaciens</name>
    <dbReference type="NCBI Taxonomy" id="28109"/>
    <lineage>
        <taxon>Bacteria</taxon>
        <taxon>Pseudomonadati</taxon>
        <taxon>Pseudomonadota</taxon>
        <taxon>Gammaproteobacteria</taxon>
        <taxon>Alteromonadales</taxon>
        <taxon>Pseudoalteromonadaceae</taxon>
        <taxon>Pseudoalteromonas</taxon>
    </lineage>
</organism>
<dbReference type="Proteomes" id="UP000198329">
    <property type="component" value="Chromosome I"/>
</dbReference>
<protein>
    <submittedName>
        <fullName evidence="2">Uncharacterized protein</fullName>
    </submittedName>
</protein>
<name>A0AAC9UJU5_9GAMM</name>
<evidence type="ECO:0000313" key="3">
    <source>
        <dbReference type="Proteomes" id="UP000198329"/>
    </source>
</evidence>
<dbReference type="GeneID" id="300943954"/>